<accession>A0AAD7N406</accession>
<dbReference type="EMBL" id="JARJLG010000106">
    <property type="protein sequence ID" value="KAJ7744745.1"/>
    <property type="molecule type" value="Genomic_DNA"/>
</dbReference>
<evidence type="ECO:0000313" key="1">
    <source>
        <dbReference type="EMBL" id="KAJ7744745.1"/>
    </source>
</evidence>
<name>A0AAD7N406_9AGAR</name>
<proteinExistence type="predicted"/>
<gene>
    <name evidence="1" type="ORF">DFH07DRAFT_776945</name>
</gene>
<sequence length="126" mass="13787">MSAESTVHALGIYKCPASLSNADFARKCSQVMEAILACPVPKRNILKYDLIIPNETLDEHLERLGMPTPKGTIVIIAEFPSFDALEEIAQLLKTPELGPILAGAREEFGFHIDSCSFAVDIVNMVK</sequence>
<keyword evidence="2" id="KW-1185">Reference proteome</keyword>
<comment type="caution">
    <text evidence="1">The sequence shown here is derived from an EMBL/GenBank/DDBJ whole genome shotgun (WGS) entry which is preliminary data.</text>
</comment>
<dbReference type="AlphaFoldDB" id="A0AAD7N406"/>
<evidence type="ECO:0000313" key="2">
    <source>
        <dbReference type="Proteomes" id="UP001215280"/>
    </source>
</evidence>
<organism evidence="1 2">
    <name type="scientific">Mycena maculata</name>
    <dbReference type="NCBI Taxonomy" id="230809"/>
    <lineage>
        <taxon>Eukaryota</taxon>
        <taxon>Fungi</taxon>
        <taxon>Dikarya</taxon>
        <taxon>Basidiomycota</taxon>
        <taxon>Agaricomycotina</taxon>
        <taxon>Agaricomycetes</taxon>
        <taxon>Agaricomycetidae</taxon>
        <taxon>Agaricales</taxon>
        <taxon>Marasmiineae</taxon>
        <taxon>Mycenaceae</taxon>
        <taxon>Mycena</taxon>
    </lineage>
</organism>
<reference evidence="1" key="1">
    <citation type="submission" date="2023-03" db="EMBL/GenBank/DDBJ databases">
        <title>Massive genome expansion in bonnet fungi (Mycena s.s.) driven by repeated elements and novel gene families across ecological guilds.</title>
        <authorList>
            <consortium name="Lawrence Berkeley National Laboratory"/>
            <person name="Harder C.B."/>
            <person name="Miyauchi S."/>
            <person name="Viragh M."/>
            <person name="Kuo A."/>
            <person name="Thoen E."/>
            <person name="Andreopoulos B."/>
            <person name="Lu D."/>
            <person name="Skrede I."/>
            <person name="Drula E."/>
            <person name="Henrissat B."/>
            <person name="Morin E."/>
            <person name="Kohler A."/>
            <person name="Barry K."/>
            <person name="LaButti K."/>
            <person name="Morin E."/>
            <person name="Salamov A."/>
            <person name="Lipzen A."/>
            <person name="Mereny Z."/>
            <person name="Hegedus B."/>
            <person name="Baldrian P."/>
            <person name="Stursova M."/>
            <person name="Weitz H."/>
            <person name="Taylor A."/>
            <person name="Grigoriev I.V."/>
            <person name="Nagy L.G."/>
            <person name="Martin F."/>
            <person name="Kauserud H."/>
        </authorList>
    </citation>
    <scope>NUCLEOTIDE SEQUENCE</scope>
    <source>
        <strain evidence="1">CBHHK188m</strain>
    </source>
</reference>
<dbReference type="Proteomes" id="UP001215280">
    <property type="component" value="Unassembled WGS sequence"/>
</dbReference>
<protein>
    <submittedName>
        <fullName evidence="1">Uncharacterized protein</fullName>
    </submittedName>
</protein>